<evidence type="ECO:0000313" key="3">
    <source>
        <dbReference type="EMBL" id="RFU25560.1"/>
    </source>
</evidence>
<dbReference type="Pfam" id="PF09350">
    <property type="entry name" value="DJC28_CD"/>
    <property type="match status" value="1"/>
</dbReference>
<sequence>MIEDESQKDGKDSSNEQTSKPQGNEEAKMGAMSRRLAEATEDAILEGGRAGIKAVEEVGFSEELKERLLERVKAQQFKSENAVAFAEANLGAHVGRGSRDIAVARPWSGNEATEDVILRMLDDAKKPLKPGLRGAAQIPSPVVDLRLKRQPKLSSGQRVANARDKSSIYAGMKSNQMSDSEREAWRQELKDRFKPAARAMPTSFRGLAGLANERIEDAIARGQFKNIPRGKGVQRDARADNPFIDTTEYIMNKMIKRQDIVPPWIEKQQELVKAANNFRARLRNDWKRQAARTIASRGGSLEEQIRTAERYAESERLYNPKTRAVEAISVPTNVTDDPVMVKITQEAPLASSSASDTQPVRISLEVGDSGSKPAAGSTAAPITSVVTEPAAEVGSNAEIASSLPPQPLPPPFRLPEWEAAEMSYLRLAITNLNNLTRSYNLQAPDLAKKSYFSLERELSSCYADIAPQLAQAIKDRASRPAKDLTAGIGNRSGSNSVLEMLGATDRVTVYDSKKPQYGFKEFWNDLFAKKEGA</sequence>
<accession>A0A3E2GWR7</accession>
<feature type="domain" description="DnaJ homologue subfamily C member 28 conserved" evidence="2">
    <location>
        <begin position="210"/>
        <end position="279"/>
    </location>
</feature>
<dbReference type="STRING" id="5539.A0A3E2GWR7"/>
<comment type="caution">
    <text evidence="3">The sequence shown here is derived from an EMBL/GenBank/DDBJ whole genome shotgun (WGS) entry which is preliminary data.</text>
</comment>
<feature type="non-terminal residue" evidence="3">
    <location>
        <position position="533"/>
    </location>
</feature>
<dbReference type="Proteomes" id="UP000258309">
    <property type="component" value="Unassembled WGS sequence"/>
</dbReference>
<dbReference type="OrthoDB" id="1922282at2759"/>
<reference evidence="3 4" key="1">
    <citation type="submission" date="2018-05" db="EMBL/GenBank/DDBJ databases">
        <title>Draft genome sequence of Scytalidium lignicola DSM 105466, a ubiquitous saprotrophic fungus.</title>
        <authorList>
            <person name="Buettner E."/>
            <person name="Gebauer A.M."/>
            <person name="Hofrichter M."/>
            <person name="Liers C."/>
            <person name="Kellner H."/>
        </authorList>
    </citation>
    <scope>NUCLEOTIDE SEQUENCE [LARGE SCALE GENOMIC DNA]</scope>
    <source>
        <strain evidence="3 4">DSM 105466</strain>
    </source>
</reference>
<organism evidence="3 4">
    <name type="scientific">Scytalidium lignicola</name>
    <name type="common">Hyphomycete</name>
    <dbReference type="NCBI Taxonomy" id="5539"/>
    <lineage>
        <taxon>Eukaryota</taxon>
        <taxon>Fungi</taxon>
        <taxon>Dikarya</taxon>
        <taxon>Ascomycota</taxon>
        <taxon>Pezizomycotina</taxon>
        <taxon>Leotiomycetes</taxon>
        <taxon>Leotiomycetes incertae sedis</taxon>
        <taxon>Scytalidium</taxon>
    </lineage>
</organism>
<dbReference type="AlphaFoldDB" id="A0A3E2GWR7"/>
<dbReference type="OMA" id="HNANSAF"/>
<proteinExistence type="predicted"/>
<evidence type="ECO:0000259" key="2">
    <source>
        <dbReference type="Pfam" id="PF09350"/>
    </source>
</evidence>
<name>A0A3E2GWR7_SCYLI</name>
<feature type="compositionally biased region" description="Basic and acidic residues" evidence="1">
    <location>
        <begin position="1"/>
        <end position="14"/>
    </location>
</feature>
<gene>
    <name evidence="3" type="ORF">B7463_g10779</name>
</gene>
<evidence type="ECO:0000313" key="4">
    <source>
        <dbReference type="Proteomes" id="UP000258309"/>
    </source>
</evidence>
<evidence type="ECO:0000256" key="1">
    <source>
        <dbReference type="SAM" id="MobiDB-lite"/>
    </source>
</evidence>
<protein>
    <recommendedName>
        <fullName evidence="2">DnaJ homologue subfamily C member 28 conserved domain-containing protein</fullName>
    </recommendedName>
</protein>
<dbReference type="PANTHER" id="PTHR39394">
    <property type="entry name" value="YALI0E31793P"/>
    <property type="match status" value="1"/>
</dbReference>
<dbReference type="EMBL" id="NCSJ02000324">
    <property type="protein sequence ID" value="RFU25560.1"/>
    <property type="molecule type" value="Genomic_DNA"/>
</dbReference>
<feature type="region of interest" description="Disordered" evidence="1">
    <location>
        <begin position="1"/>
        <end position="35"/>
    </location>
</feature>
<dbReference type="InterPro" id="IPR018961">
    <property type="entry name" value="DnaJ_homolog_subfam-C_membr-28"/>
</dbReference>
<feature type="non-terminal residue" evidence="3">
    <location>
        <position position="1"/>
    </location>
</feature>
<dbReference type="PANTHER" id="PTHR39394:SF1">
    <property type="entry name" value="DNAJ HOMOLOGUE SUBFAMILY C MEMBER 28 CONSERVED DOMAIN-CONTAINING PROTEIN"/>
    <property type="match status" value="1"/>
</dbReference>
<keyword evidence="4" id="KW-1185">Reference proteome</keyword>